<keyword evidence="4 8" id="KW-0812">Transmembrane</keyword>
<evidence type="ECO:0008006" key="11">
    <source>
        <dbReference type="Google" id="ProtNLM"/>
    </source>
</evidence>
<proteinExistence type="predicted"/>
<keyword evidence="5 8" id="KW-1133">Transmembrane helix</keyword>
<dbReference type="PANTHER" id="PTHR33281:SF19">
    <property type="entry name" value="VOLTAGE-DEPENDENT ANION CHANNEL-FORMING PROTEIN YNEE"/>
    <property type="match status" value="1"/>
</dbReference>
<evidence type="ECO:0000256" key="4">
    <source>
        <dbReference type="ARBA" id="ARBA00022692"/>
    </source>
</evidence>
<dbReference type="InterPro" id="IPR044669">
    <property type="entry name" value="YneE/VCCN1/2-like"/>
</dbReference>
<evidence type="ECO:0000256" key="5">
    <source>
        <dbReference type="ARBA" id="ARBA00022989"/>
    </source>
</evidence>
<comment type="subcellular location">
    <subcellularLocation>
        <location evidence="1">Cell membrane</location>
        <topology evidence="1">Multi-pass membrane protein</topology>
    </subcellularLocation>
</comment>
<evidence type="ECO:0000256" key="6">
    <source>
        <dbReference type="ARBA" id="ARBA00023065"/>
    </source>
</evidence>
<reference evidence="9" key="1">
    <citation type="submission" date="2021-02" db="EMBL/GenBank/DDBJ databases">
        <authorList>
            <person name="Dougan E. K."/>
            <person name="Rhodes N."/>
            <person name="Thang M."/>
            <person name="Chan C."/>
        </authorList>
    </citation>
    <scope>NUCLEOTIDE SEQUENCE</scope>
</reference>
<dbReference type="PANTHER" id="PTHR33281">
    <property type="entry name" value="UPF0187 PROTEIN YNEE"/>
    <property type="match status" value="1"/>
</dbReference>
<organism evidence="9 10">
    <name type="scientific">Polarella glacialis</name>
    <name type="common">Dinoflagellate</name>
    <dbReference type="NCBI Taxonomy" id="89957"/>
    <lineage>
        <taxon>Eukaryota</taxon>
        <taxon>Sar</taxon>
        <taxon>Alveolata</taxon>
        <taxon>Dinophyceae</taxon>
        <taxon>Suessiales</taxon>
        <taxon>Suessiaceae</taxon>
        <taxon>Polarella</taxon>
    </lineage>
</organism>
<feature type="transmembrane region" description="Helical" evidence="8">
    <location>
        <begin position="82"/>
        <end position="103"/>
    </location>
</feature>
<evidence type="ECO:0000313" key="10">
    <source>
        <dbReference type="Proteomes" id="UP000626109"/>
    </source>
</evidence>
<keyword evidence="7 8" id="KW-0472">Membrane</keyword>
<evidence type="ECO:0000256" key="8">
    <source>
        <dbReference type="SAM" id="Phobius"/>
    </source>
</evidence>
<protein>
    <recommendedName>
        <fullName evidence="11">Bestrophin homolog</fullName>
    </recommendedName>
</protein>
<feature type="transmembrane region" description="Helical" evidence="8">
    <location>
        <begin position="45"/>
        <end position="62"/>
    </location>
</feature>
<comment type="caution">
    <text evidence="9">The sequence shown here is derived from an EMBL/GenBank/DDBJ whole genome shotgun (WGS) entry which is preliminary data.</text>
</comment>
<sequence length="166" mass="19058">MINRISRLNATQRQTLEQSISTTTDLLAQCEYLIRSPIPLSYTRTAVRFLWLWMTLLPFALVRTFSEFGRGTWWEDRGQITVPATVFFIGIIFLSIEDIAVQIEEPFSVQRRQLEKLSEWFRQEALELREVAAEPCDFFDPIDALGAEDGETEGALDALDMVDGHP</sequence>
<dbReference type="GO" id="GO:0005254">
    <property type="term" value="F:chloride channel activity"/>
    <property type="evidence" value="ECO:0007669"/>
    <property type="project" value="InterPro"/>
</dbReference>
<keyword evidence="2" id="KW-0813">Transport</keyword>
<dbReference type="EMBL" id="CAJNNW010012746">
    <property type="protein sequence ID" value="CAE8654629.1"/>
    <property type="molecule type" value="Genomic_DNA"/>
</dbReference>
<dbReference type="GO" id="GO:0005886">
    <property type="term" value="C:plasma membrane"/>
    <property type="evidence" value="ECO:0007669"/>
    <property type="project" value="UniProtKB-SubCell"/>
</dbReference>
<gene>
    <name evidence="9" type="ORF">PGLA2088_LOCUS11130</name>
</gene>
<evidence type="ECO:0000256" key="2">
    <source>
        <dbReference type="ARBA" id="ARBA00022448"/>
    </source>
</evidence>
<dbReference type="AlphaFoldDB" id="A0A813IK33"/>
<keyword evidence="6" id="KW-0406">Ion transport</keyword>
<accession>A0A813IK33</accession>
<evidence type="ECO:0000256" key="3">
    <source>
        <dbReference type="ARBA" id="ARBA00022475"/>
    </source>
</evidence>
<name>A0A813IK33_POLGL</name>
<dbReference type="Pfam" id="PF25539">
    <property type="entry name" value="Bestrophin_2"/>
    <property type="match status" value="1"/>
</dbReference>
<dbReference type="Proteomes" id="UP000626109">
    <property type="component" value="Unassembled WGS sequence"/>
</dbReference>
<evidence type="ECO:0000256" key="7">
    <source>
        <dbReference type="ARBA" id="ARBA00023136"/>
    </source>
</evidence>
<evidence type="ECO:0000256" key="1">
    <source>
        <dbReference type="ARBA" id="ARBA00004651"/>
    </source>
</evidence>
<keyword evidence="3" id="KW-1003">Cell membrane</keyword>
<evidence type="ECO:0000313" key="9">
    <source>
        <dbReference type="EMBL" id="CAE8654629.1"/>
    </source>
</evidence>